<evidence type="ECO:0000313" key="2">
    <source>
        <dbReference type="EMBL" id="MBC3882549.1"/>
    </source>
</evidence>
<keyword evidence="1" id="KW-0812">Transmembrane</keyword>
<feature type="transmembrane region" description="Helical" evidence="1">
    <location>
        <begin position="12"/>
        <end position="35"/>
    </location>
</feature>
<name>A0A923HW97_9BURK</name>
<dbReference type="Gene3D" id="3.30.700.10">
    <property type="entry name" value="Glycoprotein, Type 4 Pilin"/>
    <property type="match status" value="1"/>
</dbReference>
<proteinExistence type="predicted"/>
<dbReference type="InterPro" id="IPR012902">
    <property type="entry name" value="N_methyl_site"/>
</dbReference>
<dbReference type="Pfam" id="PF16732">
    <property type="entry name" value="ComP_DUS"/>
    <property type="match status" value="1"/>
</dbReference>
<dbReference type="InterPro" id="IPR031982">
    <property type="entry name" value="PilE-like"/>
</dbReference>
<reference evidence="2" key="1">
    <citation type="submission" date="2020-08" db="EMBL/GenBank/DDBJ databases">
        <title>Novel species isolated from subtropical streams in China.</title>
        <authorList>
            <person name="Lu H."/>
        </authorList>
    </citation>
    <scope>NUCLEOTIDE SEQUENCE</scope>
    <source>
        <strain evidence="2">LX22W</strain>
    </source>
</reference>
<dbReference type="SUPFAM" id="SSF54523">
    <property type="entry name" value="Pili subunits"/>
    <property type="match status" value="1"/>
</dbReference>
<dbReference type="GO" id="GO:0043683">
    <property type="term" value="P:type IV pilus assembly"/>
    <property type="evidence" value="ECO:0007669"/>
    <property type="project" value="InterPro"/>
</dbReference>
<keyword evidence="3" id="KW-1185">Reference proteome</keyword>
<evidence type="ECO:0000256" key="1">
    <source>
        <dbReference type="SAM" id="Phobius"/>
    </source>
</evidence>
<keyword evidence="1" id="KW-1133">Transmembrane helix</keyword>
<evidence type="ECO:0000313" key="3">
    <source>
        <dbReference type="Proteomes" id="UP000627446"/>
    </source>
</evidence>
<organism evidence="2 3">
    <name type="scientific">Undibacterium nitidum</name>
    <dbReference type="NCBI Taxonomy" id="2762298"/>
    <lineage>
        <taxon>Bacteria</taxon>
        <taxon>Pseudomonadati</taxon>
        <taxon>Pseudomonadota</taxon>
        <taxon>Betaproteobacteria</taxon>
        <taxon>Burkholderiales</taxon>
        <taxon>Oxalobacteraceae</taxon>
        <taxon>Undibacterium</taxon>
    </lineage>
</organism>
<comment type="caution">
    <text evidence="2">The sequence shown here is derived from an EMBL/GenBank/DDBJ whole genome shotgun (WGS) entry which is preliminary data.</text>
</comment>
<keyword evidence="1" id="KW-0472">Membrane</keyword>
<dbReference type="EMBL" id="JACOFZ010000006">
    <property type="protein sequence ID" value="MBC3882549.1"/>
    <property type="molecule type" value="Genomic_DNA"/>
</dbReference>
<dbReference type="InterPro" id="IPR045584">
    <property type="entry name" value="Pilin-like"/>
</dbReference>
<dbReference type="RefSeq" id="WP_186917173.1">
    <property type="nucleotide sequence ID" value="NZ_JACOFZ010000006.1"/>
</dbReference>
<protein>
    <submittedName>
        <fullName evidence="2">Type IV pilin protein</fullName>
    </submittedName>
</protein>
<dbReference type="Proteomes" id="UP000627446">
    <property type="component" value="Unassembled WGS sequence"/>
</dbReference>
<dbReference type="Pfam" id="PF07963">
    <property type="entry name" value="N_methyl"/>
    <property type="match status" value="1"/>
</dbReference>
<dbReference type="NCBIfam" id="TIGR02532">
    <property type="entry name" value="IV_pilin_GFxxxE"/>
    <property type="match status" value="1"/>
</dbReference>
<dbReference type="AlphaFoldDB" id="A0A923HW97"/>
<gene>
    <name evidence="2" type="ORF">H8K36_14250</name>
</gene>
<sequence>MKSINKNEEGGFTLMEMMITVVIIAILTAIAYPSYRDNVRRGDRSDARAALLENAQYMERFFTENSSYDKNVAGSDPVLPRTISPPNATGIQVKYEISIKSKAATTYTLQAVPKNGATTDYCKTLTINNLGQKSVDGTPTNGMTADTCWTK</sequence>
<accession>A0A923HW97</accession>